<name>A0ABS3P5R6_9BACI</name>
<keyword evidence="1" id="KW-0378">Hydrolase</keyword>
<keyword evidence="2" id="KW-1185">Reference proteome</keyword>
<reference evidence="1 2" key="1">
    <citation type="submission" date="2021-03" db="EMBL/GenBank/DDBJ databases">
        <title>Identification of novel Bacillus strains.</title>
        <authorList>
            <person name="Xiao Z."/>
            <person name="Li Y."/>
            <person name="Shen J."/>
        </authorList>
    </citation>
    <scope>NUCLEOTIDE SEQUENCE [LARGE SCALE GENOMIC DNA]</scope>
    <source>
        <strain evidence="1 2">SY8</strain>
    </source>
</reference>
<dbReference type="Proteomes" id="UP000677611">
    <property type="component" value="Unassembled WGS sequence"/>
</dbReference>
<evidence type="ECO:0000313" key="1">
    <source>
        <dbReference type="EMBL" id="MBO1628536.1"/>
    </source>
</evidence>
<feature type="non-terminal residue" evidence="1">
    <location>
        <position position="1"/>
    </location>
</feature>
<organism evidence="1 2">
    <name type="scientific">Bacillus arachidis</name>
    <dbReference type="NCBI Taxonomy" id="2819290"/>
    <lineage>
        <taxon>Bacteria</taxon>
        <taxon>Bacillati</taxon>
        <taxon>Bacillota</taxon>
        <taxon>Bacilli</taxon>
        <taxon>Bacillales</taxon>
        <taxon>Bacillaceae</taxon>
        <taxon>Bacillus</taxon>
    </lineage>
</organism>
<proteinExistence type="predicted"/>
<evidence type="ECO:0000313" key="2">
    <source>
        <dbReference type="Proteomes" id="UP000677611"/>
    </source>
</evidence>
<accession>A0ABS3P5R6</accession>
<sequence>LVVNWNSLGRTDSPNPFKKILLAEFSK</sequence>
<gene>
    <name evidence="1" type="ORF">J4P90_25810</name>
</gene>
<comment type="caution">
    <text evidence="1">The sequence shown here is derived from an EMBL/GenBank/DDBJ whole genome shotgun (WGS) entry which is preliminary data.</text>
</comment>
<dbReference type="GO" id="GO:0016787">
    <property type="term" value="F:hydrolase activity"/>
    <property type="evidence" value="ECO:0007669"/>
    <property type="project" value="UniProtKB-KW"/>
</dbReference>
<dbReference type="EMBL" id="JAGDQJ010000057">
    <property type="protein sequence ID" value="MBO1628536.1"/>
    <property type="molecule type" value="Genomic_DNA"/>
</dbReference>
<protein>
    <submittedName>
        <fullName evidence="1">Peptide hydrolase</fullName>
    </submittedName>
</protein>